<evidence type="ECO:0000313" key="1">
    <source>
        <dbReference type="EMBL" id="SUH16221.1"/>
    </source>
</evidence>
<name>A0A379WBP0_SALET</name>
<reference evidence="1 2" key="1">
    <citation type="submission" date="2018-06" db="EMBL/GenBank/DDBJ databases">
        <authorList>
            <consortium name="Pathogen Informatics"/>
            <person name="Doyle S."/>
        </authorList>
    </citation>
    <scope>NUCLEOTIDE SEQUENCE [LARGE SCALE GENOMIC DNA]</scope>
    <source>
        <strain evidence="1 2">NCTC8258</strain>
    </source>
</reference>
<sequence>MVCAGIQEGFFDQESMRQMRKWFFQKRVDSTFKLSLTEEQVSWLHYITDNTSVNWGYVNGVAPFSPVQATIPGFSWEDAIQREFTLVHLPTLRKLQDLKVWRKQLSMLTKFVSSPSQGVLIDPTLLKDEYEKTLQLNAFIISSYDEFKNKSVRDRADGEVKLLAFSALLLFVSGWDINQAIEKFAVIANVDEVYDDLAGNFIGLNPYLKFELADTARKLQENWPIEYKELTTGRLRRECGLCTRKTKIAFDSTPPLPADIYITEHLKRKEEEERVRRWLEADRIEFDNDITEE</sequence>
<accession>A0A379WBP0</accession>
<evidence type="ECO:0000313" key="2">
    <source>
        <dbReference type="Proteomes" id="UP000255509"/>
    </source>
</evidence>
<dbReference type="Proteomes" id="UP000255509">
    <property type="component" value="Unassembled WGS sequence"/>
</dbReference>
<dbReference type="EMBL" id="UGXS01000004">
    <property type="protein sequence ID" value="SUH16221.1"/>
    <property type="molecule type" value="Genomic_DNA"/>
</dbReference>
<proteinExistence type="predicted"/>
<organism evidence="1 2">
    <name type="scientific">Salmonella enterica I</name>
    <dbReference type="NCBI Taxonomy" id="59201"/>
    <lineage>
        <taxon>Bacteria</taxon>
        <taxon>Pseudomonadati</taxon>
        <taxon>Pseudomonadota</taxon>
        <taxon>Gammaproteobacteria</taxon>
        <taxon>Enterobacterales</taxon>
        <taxon>Enterobacteriaceae</taxon>
        <taxon>Salmonella</taxon>
    </lineage>
</organism>
<protein>
    <submittedName>
        <fullName evidence="1">Uncharacterized protein</fullName>
    </submittedName>
</protein>
<dbReference type="AlphaFoldDB" id="A0A379WBP0"/>
<gene>
    <name evidence="1" type="ORF">NCTC8258_03976</name>
</gene>